<protein>
    <submittedName>
        <fullName evidence="2">Uncharacterized protein</fullName>
    </submittedName>
</protein>
<dbReference type="eggNOG" id="COG3188">
    <property type="taxonomic scope" value="Bacteria"/>
</dbReference>
<dbReference type="Pfam" id="PF13620">
    <property type="entry name" value="CarboxypepD_reg"/>
    <property type="match status" value="1"/>
</dbReference>
<dbReference type="EMBL" id="CP001101">
    <property type="protein sequence ID" value="ACE04424.1"/>
    <property type="molecule type" value="Genomic_DNA"/>
</dbReference>
<dbReference type="OrthoDB" id="6652544at2"/>
<dbReference type="Gene3D" id="2.60.40.10">
    <property type="entry name" value="Immunoglobulins"/>
    <property type="match status" value="1"/>
</dbReference>
<dbReference type="KEGG" id="cpb:Cphamn1_1498"/>
<organism evidence="2">
    <name type="scientific">Chlorobium phaeobacteroides (strain BS1)</name>
    <dbReference type="NCBI Taxonomy" id="331678"/>
    <lineage>
        <taxon>Bacteria</taxon>
        <taxon>Pseudomonadati</taxon>
        <taxon>Chlorobiota</taxon>
        <taxon>Chlorobiia</taxon>
        <taxon>Chlorobiales</taxon>
        <taxon>Chlorobiaceae</taxon>
        <taxon>Chlorobium/Pelodictyon group</taxon>
        <taxon>Chlorobium</taxon>
    </lineage>
</organism>
<feature type="region of interest" description="Disordered" evidence="1">
    <location>
        <begin position="877"/>
        <end position="902"/>
    </location>
</feature>
<dbReference type="InterPro" id="IPR013783">
    <property type="entry name" value="Ig-like_fold"/>
</dbReference>
<dbReference type="HOGENOM" id="CLU_005413_0_0_10"/>
<sequence>MSGRMVRPAKQSTRFRRHTLLVVVSVCLVVVAGVCGQPLASASTPSPDGTVEEPLLVELFFGEESIGTHLCYRNEDDFWIPFSLFLEHARLAEPDRHQPATTYKTTLGAIVFDPDSLRSFEGVECLSFSTIKTVFRIHVLFNRSLYAIKLLVPWRPSSSTRQKKALVTPDIPAPGSSLSFLHFEGDLSHSFDQESTDRYLELEAGGRIGGGIWDIMGKGDPQSSFSPSRYHWTTLNRKTAFRVGTGTSQMFSLLGDLGYTGIQVAWNNRSILPNIDNERYSDSDVLLSIDRTQRRTIDGSGPPAGIAELRFDGRIVARRRISLDGRFAFRNVRMSSDLRITEVYLYAHSLLEEPIDIIDYTRSIVNRSLASGELLFHGAFGRSGNILADETISSTWTGFGHTLYGLSERITIESAVQHNPRSGSLDLLFGPVMSIGSRWNTALYSAYSNNRFGLDAALYGYGKTWRFSHRSRWYDNGFGYDTREQQLYHTLRLQTRPFSWFNALLYGSYEKEGNSITSRYLLPGGTLYLSSRTRISAMPFGDDGAYRYEAFLRPRWDTDVRLRYEENVITADINHDLAHNNTLQFIHSFARQTDTHASSAYLYWYPDEHRNNRVRLGASYGNDRFGFTGSWSRYVNAGLNFILTYNHNMYTASGLSVEDDLSLFEPEDNRTISLSLTWDLGRSGKRFYPINRSAISYTRGGMAGSLKIMTDAKTSQSSINDVAILVNGRRLGQRQIGGTFFVGNLRPGIYTVSVDPENLPVELAVKRQNIKVEVQSGAVTEVTIPVYAEYGISGKVTTASNRLLTETQVSIIDSVGKILQQAKTDRFGYYRVDGLRKGNYTAQVSIKDENDTDLHAEKNFSISTEFLFGIDIIVPDHSSTPEPPVEKPAAPAKQPEDQQAAS</sequence>
<feature type="compositionally biased region" description="Low complexity" evidence="1">
    <location>
        <begin position="887"/>
        <end position="902"/>
    </location>
</feature>
<proteinExistence type="predicted"/>
<accession>B3EJQ5</accession>
<evidence type="ECO:0000313" key="2">
    <source>
        <dbReference type="EMBL" id="ACE04424.1"/>
    </source>
</evidence>
<dbReference type="STRING" id="331678.Cphamn1_1498"/>
<name>B3EJQ5_CHLPB</name>
<dbReference type="AlphaFoldDB" id="B3EJQ5"/>
<gene>
    <name evidence="2" type="ordered locus">Cphamn1_1498</name>
</gene>
<dbReference type="SUPFAM" id="SSF49478">
    <property type="entry name" value="Cna protein B-type domain"/>
    <property type="match status" value="1"/>
</dbReference>
<evidence type="ECO:0000256" key="1">
    <source>
        <dbReference type="SAM" id="MobiDB-lite"/>
    </source>
</evidence>
<reference evidence="2" key="1">
    <citation type="submission" date="2008-06" db="EMBL/GenBank/DDBJ databases">
        <title>Complete sequence of Chlorobium phaeobacteroides BS1.</title>
        <authorList>
            <consortium name="US DOE Joint Genome Institute"/>
            <person name="Lucas S."/>
            <person name="Copeland A."/>
            <person name="Lapidus A."/>
            <person name="Glavina del Rio T."/>
            <person name="Dalin E."/>
            <person name="Tice H."/>
            <person name="Bruce D."/>
            <person name="Goodwin L."/>
            <person name="Pitluck S."/>
            <person name="Schmutz J."/>
            <person name="Larimer F."/>
            <person name="Land M."/>
            <person name="Hauser L."/>
            <person name="Kyrpides N."/>
            <person name="Ovchinnikova G."/>
            <person name="Li T."/>
            <person name="Liu Z."/>
            <person name="Zhao F."/>
            <person name="Overmann J."/>
            <person name="Bryant D.A."/>
            <person name="Richardson P."/>
        </authorList>
    </citation>
    <scope>NUCLEOTIDE SEQUENCE [LARGE SCALE GENOMIC DNA]</scope>
    <source>
        <strain evidence="2">BS1</strain>
    </source>
</reference>